<feature type="compositionally biased region" description="Polar residues" evidence="1">
    <location>
        <begin position="1273"/>
        <end position="1302"/>
    </location>
</feature>
<dbReference type="GO" id="GO:0008289">
    <property type="term" value="F:lipid binding"/>
    <property type="evidence" value="ECO:0007669"/>
    <property type="project" value="InterPro"/>
</dbReference>
<dbReference type="InterPro" id="IPR023393">
    <property type="entry name" value="START-like_dom_sf"/>
</dbReference>
<dbReference type="SUPFAM" id="SSF55961">
    <property type="entry name" value="Bet v1-like"/>
    <property type="match status" value="3"/>
</dbReference>
<reference evidence="4 5" key="1">
    <citation type="submission" date="2022-09" db="EMBL/GenBank/DDBJ databases">
        <authorList>
            <person name="Palmer J.M."/>
        </authorList>
    </citation>
    <scope>NUCLEOTIDE SEQUENCE [LARGE SCALE GENOMIC DNA]</scope>
    <source>
        <strain evidence="4 5">DSM 7382</strain>
    </source>
</reference>
<dbReference type="InterPro" id="IPR051213">
    <property type="entry name" value="START_lipid_transfer"/>
</dbReference>
<feature type="transmembrane region" description="Helical" evidence="2">
    <location>
        <begin position="1651"/>
        <end position="1670"/>
    </location>
</feature>
<organism evidence="4 5">
    <name type="scientific">Cerrena zonata</name>
    <dbReference type="NCBI Taxonomy" id="2478898"/>
    <lineage>
        <taxon>Eukaryota</taxon>
        <taxon>Fungi</taxon>
        <taxon>Dikarya</taxon>
        <taxon>Basidiomycota</taxon>
        <taxon>Agaricomycotina</taxon>
        <taxon>Agaricomycetes</taxon>
        <taxon>Polyporales</taxon>
        <taxon>Cerrenaceae</taxon>
        <taxon>Cerrena</taxon>
    </lineage>
</organism>
<dbReference type="Pfam" id="PF01852">
    <property type="entry name" value="START"/>
    <property type="match status" value="2"/>
</dbReference>
<accession>A0AAW0G7X8</accession>
<keyword evidence="2" id="KW-1133">Transmembrane helix</keyword>
<evidence type="ECO:0000313" key="5">
    <source>
        <dbReference type="Proteomes" id="UP001385951"/>
    </source>
</evidence>
<feature type="region of interest" description="Disordered" evidence="1">
    <location>
        <begin position="1246"/>
        <end position="1315"/>
    </location>
</feature>
<feature type="compositionally biased region" description="Low complexity" evidence="1">
    <location>
        <begin position="454"/>
        <end position="466"/>
    </location>
</feature>
<evidence type="ECO:0000313" key="4">
    <source>
        <dbReference type="EMBL" id="KAK7685756.1"/>
    </source>
</evidence>
<feature type="region of interest" description="Disordered" evidence="1">
    <location>
        <begin position="1536"/>
        <end position="1572"/>
    </location>
</feature>
<name>A0AAW0G7X8_9APHY</name>
<comment type="caution">
    <text evidence="4">The sequence shown here is derived from an EMBL/GenBank/DDBJ whole genome shotgun (WGS) entry which is preliminary data.</text>
</comment>
<feature type="region of interest" description="Disordered" evidence="1">
    <location>
        <begin position="454"/>
        <end position="480"/>
    </location>
</feature>
<feature type="compositionally biased region" description="Low complexity" evidence="1">
    <location>
        <begin position="884"/>
        <end position="898"/>
    </location>
</feature>
<dbReference type="Proteomes" id="UP001385951">
    <property type="component" value="Unassembled WGS sequence"/>
</dbReference>
<evidence type="ECO:0000256" key="2">
    <source>
        <dbReference type="SAM" id="Phobius"/>
    </source>
</evidence>
<dbReference type="InterPro" id="IPR002913">
    <property type="entry name" value="START_lipid-bd_dom"/>
</dbReference>
<dbReference type="EMBL" id="JASBNA010000019">
    <property type="protein sequence ID" value="KAK7685756.1"/>
    <property type="molecule type" value="Genomic_DNA"/>
</dbReference>
<sequence>MTALNNAVSVLSPELAGLPSSMLDGAGLRDSWYGALETAQNNFRQLLTSHSSPDWRRINDSHQNATNGKGKGRASSTPQPSNVILHRKVIKSGTVYRAVLDVPLGENGIPSLDACKAVLTTPELRQEWDPAVEAAHLVELCDQVTRIVKTNFTLGWPASPRDAVTISRTFNDASTLIDVSTSLPRSPNEPAYLRPSPPYVRSEVGLFAWCIQIPTSEQSGKSPPCQLRLTCFWQHDLRAMWNIGANSSMSQQLSAMMVGFYNSVKSRGTRIPLLTGYGNGVSIEHVRFVIDREALTVDYSIVPEEDDHPTHSSEQGLDELHAIREHRRLTRSIECALPGNEGWDVQISTKASSEEVQKLPWTPRATLDDSSGSKPDEKIIFNVQHARLPNDHAVLKVTVVIELSGPSSGLRLNGIPTPVDRVEARDPSLYYMSQSMLQDASSTADFSLRSQSTFNTTTTGASSTSTIPERPPLTRTMTERTAAGQKAILARVKRNYIYFSSLLQEPEAKWKRTTEARGVSIAQLDSIDPTLVVYRAEATFVGLGLWDLYAAVATPGARAYWDKLYDDAVLLEDVNPLTELWHYKTKPAWPANGRDCVVLKTVYKSPSTIHVFAFSADDPNLSPHILPADPNVIRTQVDLQGWAIEALSPTTTLLTLLEQSDPKGWTNKTSIPQQMITAVTGIGDFAIKCGGPPMLTRLEGARANDIRYDHEKGSFRIEYEGSPDRRVSNDENIDKPPQSASMPIIECELRCDLDTWSSSLDIVIDPPPQSIACLRRHKLAVAGGGLWLTVSHDAVHASDERLLAIVRKAPQGVTKEKGVVMVNGAKVSVDVEELPDKDAKTLAKQKRIKPIRIPLDQPPVLGVIRRRRAEWGADGENGSDTKSEPTSSPNSTTEFSTSSPKFVNAWTRYFNYAVEQATTTTQQAVAAISPAIAGGIDAVPSSSKPPMQYALDALSFLQRLHSRPTADDWTLVSEKDFPVRRKLFEEISSVIPVHKGEKVIEGVSAEEVASILTSYDCRKQWDTRFDSVNVFESFGAEAHTAFVVTKGGFPFRDRGFYLANLCTRNSITNTSTRRNATDSEQQSDPGRAAIFIVSASFSPESVSTYSQTKYNSYQLPVGRVFVDGWILETLDPYTAENYTIPSTRCTRVVAMDHGGSVPAAINSMINGILPKSILAIETYMKTTTPPPFMRLPAAGLVISNKGGDDDIGSDKAWILRRRDSSRTLVITGYQPSDRIYHTLLTITPSSISASGPNQGSGSGNERTPRPSKIVTKPTRTPSPSADTSSESINTVISSPVSKQDNQGSRRSRSRDALRSPSMFTIRGEVRHPTDLLVSEVIVDSTLYPEGYEVKVKSRVQKMRETRLSLPSSWGKHEGTTLPISYVVYTLPPSPHHSSGLNADRPPRHLVRLTLPTAQYQVSTIEDPLTGEIRSAPPKPEWLIDLEEGRAILEIEIRPSRSGQGKILVDSKSIAILSEKESLTNIGRDELLDARISKMDLLSRSSEGDVSQCPPELLTPIAIAEHLLDETLLPVAQTRDVDLTEGQKSSTTPEDSVESADTRLPQPNLSEEARPADSATNGLLRFLSAYPNPLFRFSSTSPRQSVASLISRPDSTRSSRRGSMILDKDTNTPDSTTIVAITGNRPSLQGIRATTYPLSTLIVVALIAFLLGSLLRSLISPADFIYVVSDIKDVEKDVVSTGWREIRRLLELKYVLGGWDFQIAVVRRH</sequence>
<dbReference type="Gene3D" id="3.30.530.20">
    <property type="match status" value="3"/>
</dbReference>
<feature type="domain" description="START" evidence="3">
    <location>
        <begin position="510"/>
        <end position="683"/>
    </location>
</feature>
<feature type="region of interest" description="Disordered" evidence="1">
    <location>
        <begin position="53"/>
        <end position="81"/>
    </location>
</feature>
<evidence type="ECO:0000256" key="1">
    <source>
        <dbReference type="SAM" id="MobiDB-lite"/>
    </source>
</evidence>
<keyword evidence="5" id="KW-1185">Reference proteome</keyword>
<keyword evidence="2" id="KW-0472">Membrane</keyword>
<dbReference type="GO" id="GO:0005737">
    <property type="term" value="C:cytoplasm"/>
    <property type="evidence" value="ECO:0007669"/>
    <property type="project" value="UniProtKB-ARBA"/>
</dbReference>
<feature type="compositionally biased region" description="Polar residues" evidence="1">
    <location>
        <begin position="1246"/>
        <end position="1261"/>
    </location>
</feature>
<feature type="region of interest" description="Disordered" evidence="1">
    <location>
        <begin position="871"/>
        <end position="898"/>
    </location>
</feature>
<dbReference type="CDD" id="cd00177">
    <property type="entry name" value="START"/>
    <property type="match status" value="1"/>
</dbReference>
<feature type="region of interest" description="Disordered" evidence="1">
    <location>
        <begin position="1601"/>
        <end position="1624"/>
    </location>
</feature>
<dbReference type="PANTHER" id="PTHR19308">
    <property type="entry name" value="PHOSPHATIDYLCHOLINE TRANSFER PROTEIN"/>
    <property type="match status" value="1"/>
</dbReference>
<feature type="domain" description="START" evidence="3">
    <location>
        <begin position="969"/>
        <end position="1166"/>
    </location>
</feature>
<keyword evidence="2" id="KW-0812">Transmembrane</keyword>
<dbReference type="PANTHER" id="PTHR19308:SF54">
    <property type="entry name" value="START DOMAIN-CONTAINING PROTEIN"/>
    <property type="match status" value="1"/>
</dbReference>
<gene>
    <name evidence="4" type="ORF">QCA50_011102</name>
</gene>
<protein>
    <recommendedName>
        <fullName evidence="3">START domain-containing protein</fullName>
    </recommendedName>
</protein>
<evidence type="ECO:0000259" key="3">
    <source>
        <dbReference type="PROSITE" id="PS50848"/>
    </source>
</evidence>
<proteinExistence type="predicted"/>
<dbReference type="PROSITE" id="PS50848">
    <property type="entry name" value="START"/>
    <property type="match status" value="2"/>
</dbReference>